<evidence type="ECO:0000256" key="9">
    <source>
        <dbReference type="ARBA" id="ARBA00023136"/>
    </source>
</evidence>
<name>A0A7Z2YEV0_9VIBR</name>
<proteinExistence type="inferred from homology"/>
<feature type="region of interest" description="Disordered" evidence="10">
    <location>
        <begin position="186"/>
        <end position="209"/>
    </location>
</feature>
<gene>
    <name evidence="13" type="primary">gspC</name>
    <name evidence="13" type="ORF">GT360_13845</name>
</gene>
<evidence type="ECO:0000256" key="6">
    <source>
        <dbReference type="ARBA" id="ARBA00022692"/>
    </source>
</evidence>
<sequence>MGLATNAFNLTRFDGQSLLNLLKQHQQRMSMLLVIILLSASAWLLGKMVWMLLEPETEITPWRAGQVSTSGDSNLSSIDLSDVHNAHWFGRYQADAAPVERQQPVVTDAPKTKLNLTLVGVVASSNGNKSLAVIANRGQQATYGLDEVIEGTRAKLKAVLVDRVIIENAGRDETLMLDGIDYAKRSQSPAANPVQSRQAAAPEPDSGRLEQIQQEISQDPQQLFQYVRMSQVKRDGDVVGYRLSPGKDRELFESIGLQNGDIATQLNGQDLTDPAAMGQIFQDIGNLSELSLTVERDGQPYDVYIQF</sequence>
<dbReference type="EMBL" id="CP047475">
    <property type="protein sequence ID" value="QIA64504.1"/>
    <property type="molecule type" value="Genomic_DNA"/>
</dbReference>
<keyword evidence="9 11" id="KW-0472">Membrane</keyword>
<reference evidence="13 14" key="1">
    <citation type="submission" date="2020-01" db="EMBL/GenBank/DDBJ databases">
        <title>Whole genome and functional gene identification of agarase of Vibrio HN897.</title>
        <authorList>
            <person name="Liu Y."/>
            <person name="Zhao Z."/>
        </authorList>
    </citation>
    <scope>NUCLEOTIDE SEQUENCE [LARGE SCALE GENOMIC DNA]</scope>
    <source>
        <strain evidence="13 14">HN897</strain>
    </source>
</reference>
<evidence type="ECO:0000313" key="14">
    <source>
        <dbReference type="Proteomes" id="UP000464262"/>
    </source>
</evidence>
<keyword evidence="5" id="KW-0997">Cell inner membrane</keyword>
<keyword evidence="6 11" id="KW-0812">Transmembrane</keyword>
<keyword evidence="14" id="KW-1185">Reference proteome</keyword>
<keyword evidence="3" id="KW-0813">Transport</keyword>
<evidence type="ECO:0000256" key="4">
    <source>
        <dbReference type="ARBA" id="ARBA00022475"/>
    </source>
</evidence>
<evidence type="ECO:0000256" key="10">
    <source>
        <dbReference type="SAM" id="MobiDB-lite"/>
    </source>
</evidence>
<dbReference type="InterPro" id="IPR024961">
    <property type="entry name" value="T2SS_GspC_N"/>
</dbReference>
<evidence type="ECO:0000256" key="8">
    <source>
        <dbReference type="ARBA" id="ARBA00022989"/>
    </source>
</evidence>
<dbReference type="Gene3D" id="2.30.42.10">
    <property type="match status" value="1"/>
</dbReference>
<comment type="similarity">
    <text evidence="2">Belongs to the GSP C family.</text>
</comment>
<evidence type="ECO:0000256" key="2">
    <source>
        <dbReference type="ARBA" id="ARBA00007986"/>
    </source>
</evidence>
<feature type="compositionally biased region" description="Polar residues" evidence="10">
    <location>
        <begin position="186"/>
        <end position="198"/>
    </location>
</feature>
<keyword evidence="8 11" id="KW-1133">Transmembrane helix</keyword>
<accession>A0A7Z2YEV0</accession>
<dbReference type="NCBIfam" id="TIGR01713">
    <property type="entry name" value="typeII_sec_gspC"/>
    <property type="match status" value="1"/>
</dbReference>
<keyword evidence="4" id="KW-1003">Cell membrane</keyword>
<dbReference type="InterPro" id="IPR036034">
    <property type="entry name" value="PDZ_sf"/>
</dbReference>
<comment type="subcellular location">
    <subcellularLocation>
        <location evidence="1">Cell inner membrane</location>
    </subcellularLocation>
</comment>
<dbReference type="InterPro" id="IPR001639">
    <property type="entry name" value="T2SS_protein-GspC"/>
</dbReference>
<evidence type="ECO:0000259" key="12">
    <source>
        <dbReference type="Pfam" id="PF11356"/>
    </source>
</evidence>
<feature type="transmembrane region" description="Helical" evidence="11">
    <location>
        <begin position="31"/>
        <end position="53"/>
    </location>
</feature>
<dbReference type="SUPFAM" id="SSF50156">
    <property type="entry name" value="PDZ domain-like"/>
    <property type="match status" value="1"/>
</dbReference>
<keyword evidence="7" id="KW-0653">Protein transport</keyword>
<dbReference type="Proteomes" id="UP000464262">
    <property type="component" value="Chromosome 1"/>
</dbReference>
<dbReference type="GO" id="GO:0005886">
    <property type="term" value="C:plasma membrane"/>
    <property type="evidence" value="ECO:0007669"/>
    <property type="project" value="UniProtKB-SubCell"/>
</dbReference>
<evidence type="ECO:0000256" key="11">
    <source>
        <dbReference type="SAM" id="Phobius"/>
    </source>
</evidence>
<evidence type="ECO:0000256" key="1">
    <source>
        <dbReference type="ARBA" id="ARBA00004533"/>
    </source>
</evidence>
<evidence type="ECO:0000256" key="5">
    <source>
        <dbReference type="ARBA" id="ARBA00022519"/>
    </source>
</evidence>
<dbReference type="Gene3D" id="2.30.30.830">
    <property type="match status" value="1"/>
</dbReference>
<dbReference type="GO" id="GO:0015627">
    <property type="term" value="C:type II protein secretion system complex"/>
    <property type="evidence" value="ECO:0007669"/>
    <property type="project" value="InterPro"/>
</dbReference>
<organism evidence="13 14">
    <name type="scientific">Vibrio astriarenae</name>
    <dbReference type="NCBI Taxonomy" id="1481923"/>
    <lineage>
        <taxon>Bacteria</taxon>
        <taxon>Pseudomonadati</taxon>
        <taxon>Pseudomonadota</taxon>
        <taxon>Gammaproteobacteria</taxon>
        <taxon>Vibrionales</taxon>
        <taxon>Vibrionaceae</taxon>
        <taxon>Vibrio</taxon>
    </lineage>
</organism>
<evidence type="ECO:0000256" key="3">
    <source>
        <dbReference type="ARBA" id="ARBA00022448"/>
    </source>
</evidence>
<dbReference type="AlphaFoldDB" id="A0A7Z2YEV0"/>
<dbReference type="KEGG" id="vas:GT360_13845"/>
<feature type="domain" description="Type II secretion system protein GspC N-terminal" evidence="12">
    <location>
        <begin position="37"/>
        <end position="177"/>
    </location>
</feature>
<evidence type="ECO:0000313" key="13">
    <source>
        <dbReference type="EMBL" id="QIA64504.1"/>
    </source>
</evidence>
<dbReference type="Pfam" id="PF11356">
    <property type="entry name" value="T2SSC"/>
    <property type="match status" value="1"/>
</dbReference>
<evidence type="ECO:0000256" key="7">
    <source>
        <dbReference type="ARBA" id="ARBA00022927"/>
    </source>
</evidence>
<protein>
    <submittedName>
        <fullName evidence="13">Type II secretion system protein GspC</fullName>
    </submittedName>
</protein>
<dbReference type="GO" id="GO:0015628">
    <property type="term" value="P:protein secretion by the type II secretion system"/>
    <property type="evidence" value="ECO:0007669"/>
    <property type="project" value="InterPro"/>
</dbReference>